<dbReference type="PANTHER" id="PTHR11177">
    <property type="entry name" value="CHITINASE"/>
    <property type="match status" value="1"/>
</dbReference>
<dbReference type="InterPro" id="IPR011583">
    <property type="entry name" value="Chitinase_II/V-like_cat"/>
</dbReference>
<name>A0A8B8HFQ6_VANTA</name>
<dbReference type="GO" id="GO:0005576">
    <property type="term" value="C:extracellular region"/>
    <property type="evidence" value="ECO:0007669"/>
    <property type="project" value="TreeGrafter"/>
</dbReference>
<evidence type="ECO:0000256" key="4">
    <source>
        <dbReference type="RuleBase" id="RU004453"/>
    </source>
</evidence>
<keyword evidence="1 3" id="KW-0378">Hydrolase</keyword>
<dbReference type="InterPro" id="IPR050314">
    <property type="entry name" value="Glycosyl_Hydrlase_18"/>
</dbReference>
<dbReference type="OMA" id="QTQNHIN"/>
<dbReference type="Pfam" id="PF00704">
    <property type="entry name" value="Glyco_hydro_18"/>
    <property type="match status" value="1"/>
</dbReference>
<evidence type="ECO:0000259" key="6">
    <source>
        <dbReference type="PROSITE" id="PS51910"/>
    </source>
</evidence>
<comment type="similarity">
    <text evidence="4">Belongs to the glycosyl hydrolase 18 family.</text>
</comment>
<dbReference type="InterPro" id="IPR001223">
    <property type="entry name" value="Glyco_hydro18_cat"/>
</dbReference>
<dbReference type="OrthoDB" id="73875at2759"/>
<dbReference type="GO" id="GO:0005975">
    <property type="term" value="P:carbohydrate metabolic process"/>
    <property type="evidence" value="ECO:0007669"/>
    <property type="project" value="InterPro"/>
</dbReference>
<gene>
    <name evidence="8" type="primary">LOC113391793</name>
</gene>
<dbReference type="InterPro" id="IPR029070">
    <property type="entry name" value="Chitinase_insertion_sf"/>
</dbReference>
<dbReference type="SUPFAM" id="SSF51445">
    <property type="entry name" value="(Trans)glycosidases"/>
    <property type="match status" value="1"/>
</dbReference>
<evidence type="ECO:0000256" key="1">
    <source>
        <dbReference type="ARBA" id="ARBA00022801"/>
    </source>
</evidence>
<proteinExistence type="inferred from homology"/>
<dbReference type="GO" id="GO:0008061">
    <property type="term" value="F:chitin binding"/>
    <property type="evidence" value="ECO:0007669"/>
    <property type="project" value="InterPro"/>
</dbReference>
<dbReference type="GO" id="GO:0006032">
    <property type="term" value="P:chitin catabolic process"/>
    <property type="evidence" value="ECO:0007669"/>
    <property type="project" value="TreeGrafter"/>
</dbReference>
<dbReference type="InterPro" id="IPR001579">
    <property type="entry name" value="Glyco_hydro_18_chit_AS"/>
</dbReference>
<feature type="domain" description="GH18" evidence="6">
    <location>
        <begin position="31"/>
        <end position="398"/>
    </location>
</feature>
<protein>
    <submittedName>
        <fullName evidence="8">Probable chitinase 2</fullName>
    </submittedName>
</protein>
<accession>A0A8B8HFQ6</accession>
<sequence>MVGKVSLIFLIVALMASVMDGQTLGGPMHGKVVVCYVATWAVYRPGEGKYGLADLEPSLCTHLIYSFAGLDESTMSIKSLDPWQDLEKDYGKAGYKNLVSLKARYPHLKVTVAIGGWNEGSSKYSAMASKPETRAKFVQSVMFFLNTYKFDGLDLDWEYPTKRGGNPEDKANYVAMVKELKDAFEPYGYILTAALGAGKDTMESAYDLAKLSRYLDFIHMMCYDYHGTWDNLVGANAPLDGIGDNDVLSVKYTIEYMLSHGVSPYKMVLGLPMYGRTFILSDPNVKNIKFGVTPTKSVTFAGPWTREAGFIGYNEVCAEITNKSSKWTQHWEEKTATPYLRDGERVIVYDNPRSIAVKIKMAIDYGLGGLMVWSIDTDDFKGGCEPEPGAYQDFVDRYNDMVDDPLLQEALKNLNLPDGNRIENLSRRTSYVISNNKLHLRLPEPEFSNYALMRTINDATTIALEEKRILDEMKAITRKNEIGDTDDDKGSAKAIAGSVICVLLCVVFAFKLY</sequence>
<dbReference type="RefSeq" id="XP_026483657.2">
    <property type="nucleotide sequence ID" value="XM_026627872.2"/>
</dbReference>
<dbReference type="Proteomes" id="UP001652626">
    <property type="component" value="Chromosome 28"/>
</dbReference>
<evidence type="ECO:0000256" key="5">
    <source>
        <dbReference type="SAM" id="SignalP"/>
    </source>
</evidence>
<reference evidence="8" key="1">
    <citation type="submission" date="2025-08" db="UniProtKB">
        <authorList>
            <consortium name="RefSeq"/>
        </authorList>
    </citation>
    <scope>IDENTIFICATION</scope>
    <source>
        <tissue evidence="8">Whole body</tissue>
    </source>
</reference>
<keyword evidence="5" id="KW-0732">Signal</keyword>
<dbReference type="Gene3D" id="3.10.50.10">
    <property type="match status" value="1"/>
</dbReference>
<dbReference type="InterPro" id="IPR017853">
    <property type="entry name" value="GH"/>
</dbReference>
<feature type="chain" id="PRO_5046887901" evidence="5">
    <location>
        <begin position="22"/>
        <end position="513"/>
    </location>
</feature>
<dbReference type="GO" id="GO:0004568">
    <property type="term" value="F:chitinase activity"/>
    <property type="evidence" value="ECO:0007669"/>
    <property type="project" value="UniProtKB-ARBA"/>
</dbReference>
<dbReference type="Gene3D" id="3.20.20.80">
    <property type="entry name" value="Glycosidases"/>
    <property type="match status" value="1"/>
</dbReference>
<organism evidence="7 8">
    <name type="scientific">Vanessa tameamea</name>
    <name type="common">Kamehameha butterfly</name>
    <dbReference type="NCBI Taxonomy" id="334116"/>
    <lineage>
        <taxon>Eukaryota</taxon>
        <taxon>Metazoa</taxon>
        <taxon>Ecdysozoa</taxon>
        <taxon>Arthropoda</taxon>
        <taxon>Hexapoda</taxon>
        <taxon>Insecta</taxon>
        <taxon>Pterygota</taxon>
        <taxon>Neoptera</taxon>
        <taxon>Endopterygota</taxon>
        <taxon>Lepidoptera</taxon>
        <taxon>Glossata</taxon>
        <taxon>Ditrysia</taxon>
        <taxon>Papilionoidea</taxon>
        <taxon>Nymphalidae</taxon>
        <taxon>Nymphalinae</taxon>
        <taxon>Vanessa</taxon>
    </lineage>
</organism>
<dbReference type="AlphaFoldDB" id="A0A8B8HFQ6"/>
<dbReference type="PROSITE" id="PS51910">
    <property type="entry name" value="GH18_2"/>
    <property type="match status" value="1"/>
</dbReference>
<dbReference type="SMART" id="SM00636">
    <property type="entry name" value="Glyco_18"/>
    <property type="match status" value="1"/>
</dbReference>
<dbReference type="SUPFAM" id="SSF54556">
    <property type="entry name" value="Chitinase insertion domain"/>
    <property type="match status" value="1"/>
</dbReference>
<evidence type="ECO:0000256" key="2">
    <source>
        <dbReference type="ARBA" id="ARBA00023295"/>
    </source>
</evidence>
<evidence type="ECO:0000313" key="8">
    <source>
        <dbReference type="RefSeq" id="XP_026483657.2"/>
    </source>
</evidence>
<evidence type="ECO:0000256" key="3">
    <source>
        <dbReference type="RuleBase" id="RU000489"/>
    </source>
</evidence>
<keyword evidence="2 3" id="KW-0326">Glycosidase</keyword>
<dbReference type="PANTHER" id="PTHR11177:SF403">
    <property type="entry name" value="CHITINASE 2-RELATED"/>
    <property type="match status" value="1"/>
</dbReference>
<evidence type="ECO:0000313" key="7">
    <source>
        <dbReference type="Proteomes" id="UP001652626"/>
    </source>
</evidence>
<feature type="signal peptide" evidence="5">
    <location>
        <begin position="1"/>
        <end position="21"/>
    </location>
</feature>
<dbReference type="PROSITE" id="PS01095">
    <property type="entry name" value="GH18_1"/>
    <property type="match status" value="1"/>
</dbReference>
<keyword evidence="7" id="KW-1185">Reference proteome</keyword>
<dbReference type="GeneID" id="113391793"/>